<feature type="compositionally biased region" description="Basic and acidic residues" evidence="1">
    <location>
        <begin position="17"/>
        <end position="51"/>
    </location>
</feature>
<sequence>MEQTGGSDQAVEQALGGHHDKNDAAQEGKDRQRCRHGRDGTGRFDLRPARV</sequence>
<gene>
    <name evidence="2" type="ORF">JF886_02850</name>
</gene>
<evidence type="ECO:0000313" key="3">
    <source>
        <dbReference type="Proteomes" id="UP000606991"/>
    </source>
</evidence>
<reference evidence="2 3" key="1">
    <citation type="submission" date="2020-10" db="EMBL/GenBank/DDBJ databases">
        <title>Ca. Dormibacterota MAGs.</title>
        <authorList>
            <person name="Montgomery K."/>
        </authorList>
    </citation>
    <scope>NUCLEOTIDE SEQUENCE [LARGE SCALE GENOMIC DNA]</scope>
    <source>
        <strain evidence="2">SC8812_S17_18</strain>
    </source>
</reference>
<organism evidence="2 3">
    <name type="scientific">Candidatus Aeolococcus gillhamiae</name>
    <dbReference type="NCBI Taxonomy" id="3127015"/>
    <lineage>
        <taxon>Bacteria</taxon>
        <taxon>Bacillati</taxon>
        <taxon>Candidatus Dormiibacterota</taxon>
        <taxon>Candidatus Dormibacteria</taxon>
        <taxon>Candidatus Aeolococcales</taxon>
        <taxon>Candidatus Aeolococcaceae</taxon>
        <taxon>Candidatus Aeolococcus</taxon>
    </lineage>
</organism>
<proteinExistence type="predicted"/>
<dbReference type="AlphaFoldDB" id="A0A934JYC0"/>
<dbReference type="RefSeq" id="WP_337309399.1">
    <property type="nucleotide sequence ID" value="NZ_JAEKNS010000037.1"/>
</dbReference>
<name>A0A934JYC0_9BACT</name>
<comment type="caution">
    <text evidence="2">The sequence shown here is derived from an EMBL/GenBank/DDBJ whole genome shotgun (WGS) entry which is preliminary data.</text>
</comment>
<evidence type="ECO:0000313" key="2">
    <source>
        <dbReference type="EMBL" id="MBJ7593792.1"/>
    </source>
</evidence>
<accession>A0A934JYC0</accession>
<evidence type="ECO:0000256" key="1">
    <source>
        <dbReference type="SAM" id="MobiDB-lite"/>
    </source>
</evidence>
<dbReference type="Proteomes" id="UP000606991">
    <property type="component" value="Unassembled WGS sequence"/>
</dbReference>
<dbReference type="EMBL" id="JAEKNS010000037">
    <property type="protein sequence ID" value="MBJ7593792.1"/>
    <property type="molecule type" value="Genomic_DNA"/>
</dbReference>
<feature type="region of interest" description="Disordered" evidence="1">
    <location>
        <begin position="1"/>
        <end position="51"/>
    </location>
</feature>
<protein>
    <submittedName>
        <fullName evidence="2">Uncharacterized protein</fullName>
    </submittedName>
</protein>